<accession>C4FLH6</accession>
<reference evidence="1 2" key="1">
    <citation type="submission" date="2009-04" db="EMBL/GenBank/DDBJ databases">
        <authorList>
            <person name="Reysenbach A.-L."/>
            <person name="Heidelberg J.F."/>
            <person name="Nelson W.C."/>
        </authorList>
    </citation>
    <scope>NUCLEOTIDE SEQUENCE [LARGE SCALE GENOMIC DNA]</scope>
    <source>
        <strain evidence="1 2">SS-5</strain>
    </source>
</reference>
<comment type="caution">
    <text evidence="1">The sequence shown here is derived from an EMBL/GenBank/DDBJ whole genome shotgun (WGS) entry which is preliminary data.</text>
</comment>
<keyword evidence="2" id="KW-1185">Reference proteome</keyword>
<protein>
    <submittedName>
        <fullName evidence="1">Uncharacterized protein</fullName>
    </submittedName>
</protein>
<dbReference type="AlphaFoldDB" id="C4FLH6"/>
<dbReference type="Proteomes" id="UP000005540">
    <property type="component" value="Unassembled WGS sequence"/>
</dbReference>
<sequence length="40" mass="4471">MFEAVLKNPHSHSAAGEESHIFLFKSKNQKMRSFGFTSSG</sequence>
<evidence type="ECO:0000313" key="1">
    <source>
        <dbReference type="EMBL" id="EEP60072.1"/>
    </source>
</evidence>
<dbReference type="EMBL" id="ABZS01000156">
    <property type="protein sequence ID" value="EEP60072.1"/>
    <property type="molecule type" value="Genomic_DNA"/>
</dbReference>
<evidence type="ECO:0000313" key="2">
    <source>
        <dbReference type="Proteomes" id="UP000005540"/>
    </source>
</evidence>
<proteinExistence type="predicted"/>
<name>C4FLH6_9AQUI</name>
<organism evidence="1 2">
    <name type="scientific">Sulfurihydrogenibium yellowstonense SS-5</name>
    <dbReference type="NCBI Taxonomy" id="432331"/>
    <lineage>
        <taxon>Bacteria</taxon>
        <taxon>Pseudomonadati</taxon>
        <taxon>Aquificota</taxon>
        <taxon>Aquificia</taxon>
        <taxon>Aquificales</taxon>
        <taxon>Hydrogenothermaceae</taxon>
        <taxon>Sulfurihydrogenibium</taxon>
    </lineage>
</organism>
<gene>
    <name evidence="1" type="ORF">SULYE_1430</name>
</gene>